<evidence type="ECO:0000256" key="7">
    <source>
        <dbReference type="ARBA" id="ARBA00022723"/>
    </source>
</evidence>
<keyword evidence="17" id="KW-1185">Reference proteome</keyword>
<proteinExistence type="inferred from homology"/>
<protein>
    <recommendedName>
        <fullName evidence="4 12">Acetolactate synthase</fullName>
        <ecNumber evidence="4 12">2.2.1.6</ecNumber>
    </recommendedName>
</protein>
<dbReference type="SUPFAM" id="SSF52518">
    <property type="entry name" value="Thiamin diphosphate-binding fold (THDP-binding)"/>
    <property type="match status" value="2"/>
</dbReference>
<dbReference type="EC" id="2.2.1.6" evidence="4 12"/>
<comment type="caution">
    <text evidence="16">The sequence shown here is derived from an EMBL/GenBank/DDBJ whole genome shotgun (WGS) entry which is preliminary data.</text>
</comment>
<accession>A0ABT4CSZ6</accession>
<evidence type="ECO:0000259" key="13">
    <source>
        <dbReference type="Pfam" id="PF00205"/>
    </source>
</evidence>
<evidence type="ECO:0000313" key="17">
    <source>
        <dbReference type="Proteomes" id="UP001079657"/>
    </source>
</evidence>
<evidence type="ECO:0000259" key="14">
    <source>
        <dbReference type="Pfam" id="PF02775"/>
    </source>
</evidence>
<comment type="catalytic activity">
    <reaction evidence="11 12">
        <text>2 pyruvate + H(+) = (2S)-2-acetolactate + CO2</text>
        <dbReference type="Rhea" id="RHEA:25249"/>
        <dbReference type="ChEBI" id="CHEBI:15361"/>
        <dbReference type="ChEBI" id="CHEBI:15378"/>
        <dbReference type="ChEBI" id="CHEBI:16526"/>
        <dbReference type="ChEBI" id="CHEBI:58476"/>
        <dbReference type="EC" id="2.2.1.6"/>
    </reaction>
</comment>
<evidence type="ECO:0000256" key="2">
    <source>
        <dbReference type="ARBA" id="ARBA00005025"/>
    </source>
</evidence>
<dbReference type="InterPro" id="IPR011766">
    <property type="entry name" value="TPP_enzyme_TPP-bd"/>
</dbReference>
<dbReference type="CDD" id="cd07035">
    <property type="entry name" value="TPP_PYR_POX_like"/>
    <property type="match status" value="1"/>
</dbReference>
<evidence type="ECO:0000256" key="10">
    <source>
        <dbReference type="ARBA" id="ARBA00023304"/>
    </source>
</evidence>
<keyword evidence="5 12" id="KW-0028">Amino-acid biosynthesis</keyword>
<dbReference type="SUPFAM" id="SSF52467">
    <property type="entry name" value="DHS-like NAD/FAD-binding domain"/>
    <property type="match status" value="1"/>
</dbReference>
<dbReference type="InterPro" id="IPR012000">
    <property type="entry name" value="Thiamin_PyroP_enz_cen_dom"/>
</dbReference>
<evidence type="ECO:0000256" key="11">
    <source>
        <dbReference type="ARBA" id="ARBA00048670"/>
    </source>
</evidence>
<dbReference type="Gene3D" id="3.40.50.1220">
    <property type="entry name" value="TPP-binding domain"/>
    <property type="match status" value="1"/>
</dbReference>
<evidence type="ECO:0000259" key="15">
    <source>
        <dbReference type="Pfam" id="PF02776"/>
    </source>
</evidence>
<evidence type="ECO:0000256" key="1">
    <source>
        <dbReference type="ARBA" id="ARBA00004974"/>
    </source>
</evidence>
<keyword evidence="10 12" id="KW-0100">Branched-chain amino acid biosynthesis</keyword>
<sequence>MKLKGAKVLLECLKELGVDTIFGYPGGAVLPIYDALYYEKEIKHILTAHEQGAAHAADGYARATGKTGVVLVTSGPGATNTVTGIATAYRDSIPMVVFTGQVAQAQLGKAAFQEVDITGITRPITKKNYIVRDIKKLPEIIAEAFAVAKEGRPGPVLVDIPKDIQIAELEYKSENLKEKCKTYIKGYNKTNSKENELEGQLDKAVEAINNAKKPVIYAGGGVIISGASKQLLDFAEKIKSPVTCSLMALGAFPGNHEYFTGMVGMHGTRCSNYAVTNSDLLIALGTRFSDRVIGKVEEFAPEAKVIHIDIDDLEIGKNINVDIPVKGDVKEILKVLTDRVNEKNESEWNSQIKIWKDMYRLQYNGQKALYPPYILNKLYELTEGECVITTEVGQNQIWAAQFYKYIEPRTFVSSGGLGTMGFGLGAAIGASIGQNQRKVINVAGDGSFKMNSHELATVARYKLPIIQLVLNNNALGMVYQWQDMFYEKRFSSTIFENDVDFMKLSEAYGIKCIRITKNDEVEEALEYALELDEPIVIECMINAEEKVFPIVPPGEAITYMIDQY</sequence>
<gene>
    <name evidence="16" type="primary">ilvB</name>
    <name evidence="16" type="ORF">OXH55_16295</name>
</gene>
<comment type="pathway">
    <text evidence="2 12">Amino-acid biosynthesis; L-valine biosynthesis; L-valine from pyruvate: step 1/4.</text>
</comment>
<keyword evidence="9 12" id="KW-0786">Thiamine pyrophosphate</keyword>
<comment type="cofactor">
    <cofactor evidence="12">
        <name>thiamine diphosphate</name>
        <dbReference type="ChEBI" id="CHEBI:58937"/>
    </cofactor>
    <text evidence="12">Binds 1 thiamine pyrophosphate per subunit.</text>
</comment>
<dbReference type="InterPro" id="IPR039368">
    <property type="entry name" value="AHAS_TPP"/>
</dbReference>
<dbReference type="Pfam" id="PF02776">
    <property type="entry name" value="TPP_enzyme_N"/>
    <property type="match status" value="1"/>
</dbReference>
<feature type="domain" description="Thiamine pyrophosphate enzyme N-terminal TPP-binding" evidence="15">
    <location>
        <begin position="4"/>
        <end position="118"/>
    </location>
</feature>
<keyword evidence="7 12" id="KW-0479">Metal-binding</keyword>
<dbReference type="InterPro" id="IPR012001">
    <property type="entry name" value="Thiamin_PyroP_enz_TPP-bd_dom"/>
</dbReference>
<dbReference type="EMBL" id="JAPQES010000006">
    <property type="protein sequence ID" value="MCY6372192.1"/>
    <property type="molecule type" value="Genomic_DNA"/>
</dbReference>
<evidence type="ECO:0000256" key="5">
    <source>
        <dbReference type="ARBA" id="ARBA00022605"/>
    </source>
</evidence>
<organism evidence="16 17">
    <name type="scientific">Clostridium ganghwense</name>
    <dbReference type="NCBI Taxonomy" id="312089"/>
    <lineage>
        <taxon>Bacteria</taxon>
        <taxon>Bacillati</taxon>
        <taxon>Bacillota</taxon>
        <taxon>Clostridia</taxon>
        <taxon>Eubacteriales</taxon>
        <taxon>Clostridiaceae</taxon>
        <taxon>Clostridium</taxon>
    </lineage>
</organism>
<dbReference type="PANTHER" id="PTHR18968">
    <property type="entry name" value="THIAMINE PYROPHOSPHATE ENZYMES"/>
    <property type="match status" value="1"/>
</dbReference>
<dbReference type="InterPro" id="IPR012846">
    <property type="entry name" value="Acetolactate_synth_lsu"/>
</dbReference>
<dbReference type="CDD" id="cd02015">
    <property type="entry name" value="TPP_AHAS"/>
    <property type="match status" value="1"/>
</dbReference>
<reference evidence="16" key="1">
    <citation type="submission" date="2022-12" db="EMBL/GenBank/DDBJ databases">
        <authorList>
            <person name="Wang J."/>
        </authorList>
    </citation>
    <scope>NUCLEOTIDE SEQUENCE</scope>
    <source>
        <strain evidence="16">HY-42-06</strain>
    </source>
</reference>
<dbReference type="NCBIfam" id="TIGR00118">
    <property type="entry name" value="acolac_lg"/>
    <property type="match status" value="1"/>
</dbReference>
<dbReference type="InterPro" id="IPR029061">
    <property type="entry name" value="THDP-binding"/>
</dbReference>
<dbReference type="RefSeq" id="WP_268051125.1">
    <property type="nucleotide sequence ID" value="NZ_JAPQES010000006.1"/>
</dbReference>
<comment type="pathway">
    <text evidence="1 12">Amino-acid biosynthesis; L-isoleucine biosynthesis; L-isoleucine from 2-oxobutanoate: step 1/4.</text>
</comment>
<dbReference type="PANTHER" id="PTHR18968:SF13">
    <property type="entry name" value="ACETOLACTATE SYNTHASE CATALYTIC SUBUNIT, MITOCHONDRIAL"/>
    <property type="match status" value="1"/>
</dbReference>
<dbReference type="Gene3D" id="3.40.50.970">
    <property type="match status" value="2"/>
</dbReference>
<evidence type="ECO:0000256" key="9">
    <source>
        <dbReference type="ARBA" id="ARBA00023052"/>
    </source>
</evidence>
<feature type="domain" description="Thiamine pyrophosphate enzyme central" evidence="13">
    <location>
        <begin position="201"/>
        <end position="336"/>
    </location>
</feature>
<dbReference type="InterPro" id="IPR029035">
    <property type="entry name" value="DHS-like_NAD/FAD-binding_dom"/>
</dbReference>
<comment type="cofactor">
    <cofactor evidence="12">
        <name>Mg(2+)</name>
        <dbReference type="ChEBI" id="CHEBI:18420"/>
    </cofactor>
    <text evidence="12">Binds 1 Mg(2+) ion per subunit.</text>
</comment>
<dbReference type="GO" id="GO:0003984">
    <property type="term" value="F:acetolactate synthase activity"/>
    <property type="evidence" value="ECO:0007669"/>
    <property type="project" value="UniProtKB-EC"/>
</dbReference>
<keyword evidence="8 12" id="KW-0460">Magnesium</keyword>
<evidence type="ECO:0000256" key="8">
    <source>
        <dbReference type="ARBA" id="ARBA00022842"/>
    </source>
</evidence>
<dbReference type="InterPro" id="IPR045229">
    <property type="entry name" value="TPP_enz"/>
</dbReference>
<comment type="similarity">
    <text evidence="3 12">Belongs to the TPP enzyme family.</text>
</comment>
<evidence type="ECO:0000313" key="16">
    <source>
        <dbReference type="EMBL" id="MCY6372192.1"/>
    </source>
</evidence>
<dbReference type="Pfam" id="PF02775">
    <property type="entry name" value="TPP_enzyme_C"/>
    <property type="match status" value="1"/>
</dbReference>
<keyword evidence="6 12" id="KW-0808">Transferase</keyword>
<feature type="domain" description="Thiamine pyrophosphate enzyme TPP-binding" evidence="14">
    <location>
        <begin position="392"/>
        <end position="539"/>
    </location>
</feature>
<dbReference type="Proteomes" id="UP001079657">
    <property type="component" value="Unassembled WGS sequence"/>
</dbReference>
<evidence type="ECO:0000256" key="6">
    <source>
        <dbReference type="ARBA" id="ARBA00022679"/>
    </source>
</evidence>
<evidence type="ECO:0000256" key="12">
    <source>
        <dbReference type="RuleBase" id="RU003591"/>
    </source>
</evidence>
<name>A0ABT4CSZ6_9CLOT</name>
<evidence type="ECO:0000256" key="4">
    <source>
        <dbReference type="ARBA" id="ARBA00013145"/>
    </source>
</evidence>
<evidence type="ECO:0000256" key="3">
    <source>
        <dbReference type="ARBA" id="ARBA00007812"/>
    </source>
</evidence>
<dbReference type="Pfam" id="PF00205">
    <property type="entry name" value="TPP_enzyme_M"/>
    <property type="match status" value="1"/>
</dbReference>